<keyword evidence="4" id="KW-0804">Transcription</keyword>
<dbReference type="Pfam" id="PF08281">
    <property type="entry name" value="Sigma70_r4_2"/>
    <property type="match status" value="1"/>
</dbReference>
<dbReference type="PANTHER" id="PTHR43133:SF46">
    <property type="entry name" value="RNA POLYMERASE SIGMA-70 FACTOR ECF SUBFAMILY"/>
    <property type="match status" value="1"/>
</dbReference>
<proteinExistence type="inferred from homology"/>
<evidence type="ECO:0000256" key="4">
    <source>
        <dbReference type="ARBA" id="ARBA00023163"/>
    </source>
</evidence>
<dbReference type="InterPro" id="IPR014284">
    <property type="entry name" value="RNA_pol_sigma-70_dom"/>
</dbReference>
<dbReference type="InterPro" id="IPR013249">
    <property type="entry name" value="RNA_pol_sigma70_r4_t2"/>
</dbReference>
<dbReference type="Gene3D" id="1.10.10.10">
    <property type="entry name" value="Winged helix-like DNA-binding domain superfamily/Winged helix DNA-binding domain"/>
    <property type="match status" value="1"/>
</dbReference>
<evidence type="ECO:0000256" key="1">
    <source>
        <dbReference type="ARBA" id="ARBA00010641"/>
    </source>
</evidence>
<dbReference type="GO" id="GO:0006352">
    <property type="term" value="P:DNA-templated transcription initiation"/>
    <property type="evidence" value="ECO:0007669"/>
    <property type="project" value="InterPro"/>
</dbReference>
<dbReference type="SUPFAM" id="SSF88659">
    <property type="entry name" value="Sigma3 and sigma4 domains of RNA polymerase sigma factors"/>
    <property type="match status" value="1"/>
</dbReference>
<keyword evidence="2" id="KW-0805">Transcription regulation</keyword>
<protein>
    <submittedName>
        <fullName evidence="7">RNA polymerase sigma factor (Sigma-70 family)</fullName>
    </submittedName>
</protein>
<dbReference type="NCBIfam" id="TIGR02937">
    <property type="entry name" value="sigma70-ECF"/>
    <property type="match status" value="1"/>
</dbReference>
<sequence>MNGPRQSRIPRAAARGDEPGKDWDDEFETFYRTWTKPLVAFLVVQGADAALAADLVQQAMITLYRRWPEVVSPRPWMFRTVSRDLVRAMSSVRESPTDEQGISPLLRPGQSGIEHWERRDDLMMQIRRLAPRQRQVMAWTMFEYTPTEIASELNLTPQAVRSILYQARNALIKAEAGQGEAADE</sequence>
<dbReference type="InterPro" id="IPR036388">
    <property type="entry name" value="WH-like_DNA-bd_sf"/>
</dbReference>
<comment type="similarity">
    <text evidence="1">Belongs to the sigma-70 factor family. ECF subfamily.</text>
</comment>
<dbReference type="Proteomes" id="UP000282454">
    <property type="component" value="Unassembled WGS sequence"/>
</dbReference>
<evidence type="ECO:0000313" key="8">
    <source>
        <dbReference type="Proteomes" id="UP000282454"/>
    </source>
</evidence>
<dbReference type="GO" id="GO:0003677">
    <property type="term" value="F:DNA binding"/>
    <property type="evidence" value="ECO:0007669"/>
    <property type="project" value="InterPro"/>
</dbReference>
<keyword evidence="8" id="KW-1185">Reference proteome</keyword>
<feature type="region of interest" description="Disordered" evidence="5">
    <location>
        <begin position="1"/>
        <end position="21"/>
    </location>
</feature>
<dbReference type="SUPFAM" id="SSF88946">
    <property type="entry name" value="Sigma2 domain of RNA polymerase sigma factors"/>
    <property type="match status" value="1"/>
</dbReference>
<reference evidence="7 8" key="1">
    <citation type="submission" date="2018-10" db="EMBL/GenBank/DDBJ databases">
        <title>Genomic Encyclopedia of Archaeal and Bacterial Type Strains, Phase II (KMG-II): from individual species to whole genera.</title>
        <authorList>
            <person name="Goeker M."/>
        </authorList>
    </citation>
    <scope>NUCLEOTIDE SEQUENCE [LARGE SCALE GENOMIC DNA]</scope>
    <source>
        <strain evidence="7 8">DSM 45657</strain>
    </source>
</reference>
<accession>A0A421AX79</accession>
<feature type="domain" description="RNA polymerase sigma factor 70 region 4 type 2" evidence="6">
    <location>
        <begin position="120"/>
        <end position="171"/>
    </location>
</feature>
<dbReference type="Gene3D" id="1.10.1740.10">
    <property type="match status" value="1"/>
</dbReference>
<comment type="caution">
    <text evidence="7">The sequence shown here is derived from an EMBL/GenBank/DDBJ whole genome shotgun (WGS) entry which is preliminary data.</text>
</comment>
<keyword evidence="3" id="KW-0731">Sigma factor</keyword>
<organism evidence="7 8">
    <name type="scientific">Actinokineospora cianjurensis</name>
    <dbReference type="NCBI Taxonomy" id="585224"/>
    <lineage>
        <taxon>Bacteria</taxon>
        <taxon>Bacillati</taxon>
        <taxon>Actinomycetota</taxon>
        <taxon>Actinomycetes</taxon>
        <taxon>Pseudonocardiales</taxon>
        <taxon>Pseudonocardiaceae</taxon>
        <taxon>Actinokineospora</taxon>
    </lineage>
</organism>
<dbReference type="AlphaFoldDB" id="A0A421AX79"/>
<evidence type="ECO:0000259" key="6">
    <source>
        <dbReference type="Pfam" id="PF08281"/>
    </source>
</evidence>
<name>A0A421AX79_9PSEU</name>
<evidence type="ECO:0000313" key="7">
    <source>
        <dbReference type="EMBL" id="RLK54426.1"/>
    </source>
</evidence>
<dbReference type="InterPro" id="IPR013325">
    <property type="entry name" value="RNA_pol_sigma_r2"/>
</dbReference>
<dbReference type="EMBL" id="RCDD01000007">
    <property type="protein sequence ID" value="RLK54426.1"/>
    <property type="molecule type" value="Genomic_DNA"/>
</dbReference>
<dbReference type="InterPro" id="IPR039425">
    <property type="entry name" value="RNA_pol_sigma-70-like"/>
</dbReference>
<evidence type="ECO:0000256" key="2">
    <source>
        <dbReference type="ARBA" id="ARBA00023015"/>
    </source>
</evidence>
<dbReference type="PANTHER" id="PTHR43133">
    <property type="entry name" value="RNA POLYMERASE ECF-TYPE SIGMA FACTO"/>
    <property type="match status" value="1"/>
</dbReference>
<dbReference type="GO" id="GO:0016987">
    <property type="term" value="F:sigma factor activity"/>
    <property type="evidence" value="ECO:0007669"/>
    <property type="project" value="UniProtKB-KW"/>
</dbReference>
<evidence type="ECO:0000256" key="5">
    <source>
        <dbReference type="SAM" id="MobiDB-lite"/>
    </source>
</evidence>
<evidence type="ECO:0000256" key="3">
    <source>
        <dbReference type="ARBA" id="ARBA00023082"/>
    </source>
</evidence>
<dbReference type="InterPro" id="IPR013324">
    <property type="entry name" value="RNA_pol_sigma_r3/r4-like"/>
</dbReference>
<gene>
    <name evidence="7" type="ORF">CLV68_5976</name>
</gene>